<evidence type="ECO:0000313" key="3">
    <source>
        <dbReference type="Proteomes" id="UP000298327"/>
    </source>
</evidence>
<comment type="caution">
    <text evidence="2">The sequence shown here is derived from an EMBL/GenBank/DDBJ whole genome shotgun (WGS) entry which is preliminary data.</text>
</comment>
<evidence type="ECO:0000313" key="2">
    <source>
        <dbReference type="EMBL" id="TFY72627.1"/>
    </source>
</evidence>
<name>A0A4Y9ZF60_9AGAM</name>
<evidence type="ECO:0000256" key="1">
    <source>
        <dbReference type="SAM" id="MobiDB-lite"/>
    </source>
</evidence>
<feature type="region of interest" description="Disordered" evidence="1">
    <location>
        <begin position="1"/>
        <end position="24"/>
    </location>
</feature>
<dbReference type="OrthoDB" id="3052275at2759"/>
<gene>
    <name evidence="2" type="ORF">EVG20_g389</name>
</gene>
<dbReference type="EMBL" id="SEOQ01000009">
    <property type="protein sequence ID" value="TFY72627.1"/>
    <property type="molecule type" value="Genomic_DNA"/>
</dbReference>
<keyword evidence="3" id="KW-1185">Reference proteome</keyword>
<feature type="compositionally biased region" description="Basic and acidic residues" evidence="1">
    <location>
        <begin position="15"/>
        <end position="24"/>
    </location>
</feature>
<sequence>MALRTGPIINQDPATKGDSDANEDADIKKEELVEQSGVVEWLQEAGIPASSGIAQTLATPQLLTADYGWDFRPFQGRPKTGTKDIITAHRDLMALLNEDAGRGLSILIPKAWWVEDLREKNAKERTDEEQPALTKEMMARALQPIILEYNELTDPEDFTLGSPLFIKEAETSAESFEVLKVEDVFSQSQLNDDAFTAIQTVLAALTLDKTTNLGSELPVERHLGRLLLGIFEADNCHTLSNTTLDYPTILGCWASSSKPNFACRWSLNGKDEPRQSLYDPVILVGEAKTIVDEGRLSARMACAVQPTLQLFAAHLTHKYKKDGMWSSDHLKTGQGVRRYGISYDRCGLQFYVFFPAYKVKGKTVQWTFVCQRLAGRKTPGLETMLVYRELMGRASLLQFLLLLKREAMNTAKEMGSLELPQELLDLERDWKRTFPRKAT</sequence>
<reference evidence="2 3" key="1">
    <citation type="submission" date="2019-02" db="EMBL/GenBank/DDBJ databases">
        <title>Genome sequencing of the rare red list fungi Dentipellis fragilis.</title>
        <authorList>
            <person name="Buettner E."/>
            <person name="Kellner H."/>
        </authorList>
    </citation>
    <scope>NUCLEOTIDE SEQUENCE [LARGE SCALE GENOMIC DNA]</scope>
    <source>
        <strain evidence="2 3">DSM 105465</strain>
    </source>
</reference>
<proteinExistence type="predicted"/>
<organism evidence="2 3">
    <name type="scientific">Dentipellis fragilis</name>
    <dbReference type="NCBI Taxonomy" id="205917"/>
    <lineage>
        <taxon>Eukaryota</taxon>
        <taxon>Fungi</taxon>
        <taxon>Dikarya</taxon>
        <taxon>Basidiomycota</taxon>
        <taxon>Agaricomycotina</taxon>
        <taxon>Agaricomycetes</taxon>
        <taxon>Russulales</taxon>
        <taxon>Hericiaceae</taxon>
        <taxon>Dentipellis</taxon>
    </lineage>
</organism>
<accession>A0A4Y9ZF60</accession>
<dbReference type="Proteomes" id="UP000298327">
    <property type="component" value="Unassembled WGS sequence"/>
</dbReference>
<dbReference type="AlphaFoldDB" id="A0A4Y9ZF60"/>
<protein>
    <submittedName>
        <fullName evidence="2">Uncharacterized protein</fullName>
    </submittedName>
</protein>